<dbReference type="EMBL" id="CP039347">
    <property type="protein sequence ID" value="QCD86505.1"/>
    <property type="molecule type" value="Genomic_DNA"/>
</dbReference>
<proteinExistence type="predicted"/>
<reference evidence="1 2" key="1">
    <citation type="submission" date="2019-04" db="EMBL/GenBank/DDBJ databases">
        <title>An improved genome assembly and genetic linkage map for asparagus bean, Vigna unguiculata ssp. sesquipedialis.</title>
        <authorList>
            <person name="Xia Q."/>
            <person name="Zhang R."/>
            <person name="Dong Y."/>
        </authorList>
    </citation>
    <scope>NUCLEOTIDE SEQUENCE [LARGE SCALE GENOMIC DNA]</scope>
    <source>
        <tissue evidence="1">Leaf</tissue>
    </source>
</reference>
<dbReference type="Proteomes" id="UP000501690">
    <property type="component" value="Linkage Group LG3"/>
</dbReference>
<evidence type="ECO:0000313" key="1">
    <source>
        <dbReference type="EMBL" id="QCD86505.1"/>
    </source>
</evidence>
<organism evidence="1 2">
    <name type="scientific">Vigna unguiculata</name>
    <name type="common">Cowpea</name>
    <dbReference type="NCBI Taxonomy" id="3917"/>
    <lineage>
        <taxon>Eukaryota</taxon>
        <taxon>Viridiplantae</taxon>
        <taxon>Streptophyta</taxon>
        <taxon>Embryophyta</taxon>
        <taxon>Tracheophyta</taxon>
        <taxon>Spermatophyta</taxon>
        <taxon>Magnoliopsida</taxon>
        <taxon>eudicotyledons</taxon>
        <taxon>Gunneridae</taxon>
        <taxon>Pentapetalae</taxon>
        <taxon>rosids</taxon>
        <taxon>fabids</taxon>
        <taxon>Fabales</taxon>
        <taxon>Fabaceae</taxon>
        <taxon>Papilionoideae</taxon>
        <taxon>50 kb inversion clade</taxon>
        <taxon>NPAAA clade</taxon>
        <taxon>indigoferoid/millettioid clade</taxon>
        <taxon>Phaseoleae</taxon>
        <taxon>Vigna</taxon>
    </lineage>
</organism>
<sequence length="55" mass="6021">MLSPNRACLAQARLVKTGQVHTRALANAESSHLSEVEEYENQSKVGVLSEALRLN</sequence>
<evidence type="ECO:0000313" key="2">
    <source>
        <dbReference type="Proteomes" id="UP000501690"/>
    </source>
</evidence>
<dbReference type="AlphaFoldDB" id="A0A4D6LDV5"/>
<name>A0A4D6LDV5_VIGUN</name>
<accession>A0A4D6LDV5</accession>
<protein>
    <submittedName>
        <fullName evidence="1">Uncharacterized protein</fullName>
    </submittedName>
</protein>
<keyword evidence="2" id="KW-1185">Reference proteome</keyword>
<gene>
    <name evidence="1" type="ORF">DEO72_LG3g1028</name>
</gene>